<name>A0AAJ1V233_9LACT</name>
<dbReference type="SUPFAM" id="SSF55083">
    <property type="entry name" value="6-hydroxymethyl-7,8-dihydropterin pyrophosphokinase, HPPK"/>
    <property type="match status" value="1"/>
</dbReference>
<keyword evidence="4 10" id="KW-0808">Transferase</keyword>
<dbReference type="Proteomes" id="UP001229251">
    <property type="component" value="Unassembled WGS sequence"/>
</dbReference>
<dbReference type="Gene3D" id="3.30.70.560">
    <property type="entry name" value="7,8-Dihydro-6-hydroxymethylpterin-pyrophosphokinase HPPK"/>
    <property type="match status" value="1"/>
</dbReference>
<gene>
    <name evidence="10" type="primary">folK</name>
    <name evidence="10" type="ORF">QP433_01715</name>
</gene>
<organism evidence="10 11">
    <name type="scientific">Facklamia hominis</name>
    <dbReference type="NCBI Taxonomy" id="178214"/>
    <lineage>
        <taxon>Bacteria</taxon>
        <taxon>Bacillati</taxon>
        <taxon>Bacillota</taxon>
        <taxon>Bacilli</taxon>
        <taxon>Lactobacillales</taxon>
        <taxon>Aerococcaceae</taxon>
        <taxon>Facklamia</taxon>
    </lineage>
</organism>
<feature type="domain" description="7,8-dihydro-6-hydroxymethylpterin-pyrophosphokinase" evidence="9">
    <location>
        <begin position="88"/>
        <end position="99"/>
    </location>
</feature>
<dbReference type="EMBL" id="JASOOE010000003">
    <property type="protein sequence ID" value="MDK7186693.1"/>
    <property type="molecule type" value="Genomic_DNA"/>
</dbReference>
<dbReference type="Pfam" id="PF01288">
    <property type="entry name" value="HPPK"/>
    <property type="match status" value="1"/>
</dbReference>
<comment type="pathway">
    <text evidence="2">Cofactor biosynthesis; tetrahydrofolate biosynthesis; 2-amino-4-hydroxy-6-hydroxymethyl-7,8-dihydropteridine diphosphate from 7,8-dihydroneopterin triphosphate: step 4/4.</text>
</comment>
<proteinExistence type="predicted"/>
<dbReference type="GO" id="GO:0016301">
    <property type="term" value="F:kinase activity"/>
    <property type="evidence" value="ECO:0007669"/>
    <property type="project" value="UniProtKB-KW"/>
</dbReference>
<accession>A0AAJ1V233</accession>
<dbReference type="InterPro" id="IPR000550">
    <property type="entry name" value="Hppk"/>
</dbReference>
<keyword evidence="5" id="KW-0547">Nucleotide-binding</keyword>
<dbReference type="InterPro" id="IPR035907">
    <property type="entry name" value="Hppk_sf"/>
</dbReference>
<dbReference type="GO" id="GO:0003848">
    <property type="term" value="F:2-amino-4-hydroxy-6-hydroxymethyldihydropteridine diphosphokinase activity"/>
    <property type="evidence" value="ECO:0007669"/>
    <property type="project" value="UniProtKB-EC"/>
</dbReference>
<dbReference type="PANTHER" id="PTHR43071:SF1">
    <property type="entry name" value="2-AMINO-4-HYDROXY-6-HYDROXYMETHYLDIHYDROPTERIDINE PYROPHOSPHOKINASE"/>
    <property type="match status" value="1"/>
</dbReference>
<evidence type="ECO:0000256" key="2">
    <source>
        <dbReference type="ARBA" id="ARBA00005051"/>
    </source>
</evidence>
<dbReference type="PANTHER" id="PTHR43071">
    <property type="entry name" value="2-AMINO-4-HYDROXY-6-HYDROXYMETHYLDIHYDROPTERIDINE PYROPHOSPHOKINASE"/>
    <property type="match status" value="1"/>
</dbReference>
<protein>
    <recommendedName>
        <fullName evidence="3">2-amino-4-hydroxy-6-hydroxymethyldihydropteridine diphosphokinase</fullName>
        <ecNumber evidence="3">2.7.6.3</ecNumber>
    </recommendedName>
</protein>
<evidence type="ECO:0000256" key="4">
    <source>
        <dbReference type="ARBA" id="ARBA00022679"/>
    </source>
</evidence>
<evidence type="ECO:0000256" key="3">
    <source>
        <dbReference type="ARBA" id="ARBA00013253"/>
    </source>
</evidence>
<dbReference type="GO" id="GO:0005524">
    <property type="term" value="F:ATP binding"/>
    <property type="evidence" value="ECO:0007669"/>
    <property type="project" value="UniProtKB-KW"/>
</dbReference>
<evidence type="ECO:0000259" key="9">
    <source>
        <dbReference type="PROSITE" id="PS00794"/>
    </source>
</evidence>
<evidence type="ECO:0000256" key="8">
    <source>
        <dbReference type="ARBA" id="ARBA00022909"/>
    </source>
</evidence>
<keyword evidence="8" id="KW-0289">Folate biosynthesis</keyword>
<evidence type="ECO:0000313" key="10">
    <source>
        <dbReference type="EMBL" id="MDK7186693.1"/>
    </source>
</evidence>
<keyword evidence="6" id="KW-0418">Kinase</keyword>
<dbReference type="GO" id="GO:0046656">
    <property type="term" value="P:folic acid biosynthetic process"/>
    <property type="evidence" value="ECO:0007669"/>
    <property type="project" value="UniProtKB-KW"/>
</dbReference>
<evidence type="ECO:0000256" key="5">
    <source>
        <dbReference type="ARBA" id="ARBA00022741"/>
    </source>
</evidence>
<dbReference type="PROSITE" id="PS00794">
    <property type="entry name" value="HPPK"/>
    <property type="match status" value="1"/>
</dbReference>
<dbReference type="EC" id="2.7.6.3" evidence="3"/>
<dbReference type="NCBIfam" id="TIGR01498">
    <property type="entry name" value="folK"/>
    <property type="match status" value="1"/>
</dbReference>
<evidence type="ECO:0000313" key="11">
    <source>
        <dbReference type="Proteomes" id="UP001229251"/>
    </source>
</evidence>
<keyword evidence="7" id="KW-0067">ATP-binding</keyword>
<comment type="caution">
    <text evidence="10">The sequence shown here is derived from an EMBL/GenBank/DDBJ whole genome shotgun (WGS) entry which is preliminary data.</text>
</comment>
<reference evidence="10" key="1">
    <citation type="submission" date="2023-05" db="EMBL/GenBank/DDBJ databases">
        <title>Cataloging the Phylogenetic Diversity of Human Bladder Bacteria.</title>
        <authorList>
            <person name="Du J."/>
        </authorList>
    </citation>
    <scope>NUCLEOTIDE SEQUENCE</scope>
    <source>
        <strain evidence="10">UMB1231</strain>
    </source>
</reference>
<sequence>MHQVYLSLGSNMGDRIQQLKSAQKYLQMHEAIKIIRASSYYQTSPVGGVVQDDFINQALLIETNLSPYCLLDYIHEIEAKLHRERIIRWGPRTVDIDILFFDHKKQDDPKLILPHPQVFNRLFVLIPLREIMQDDFYQKDAVLDAVELLEVQGQQKIERV</sequence>
<evidence type="ECO:0000256" key="7">
    <source>
        <dbReference type="ARBA" id="ARBA00022840"/>
    </source>
</evidence>
<comment type="catalytic activity">
    <reaction evidence="1">
        <text>6-hydroxymethyl-7,8-dihydropterin + ATP = (7,8-dihydropterin-6-yl)methyl diphosphate + AMP + H(+)</text>
        <dbReference type="Rhea" id="RHEA:11412"/>
        <dbReference type="ChEBI" id="CHEBI:15378"/>
        <dbReference type="ChEBI" id="CHEBI:30616"/>
        <dbReference type="ChEBI" id="CHEBI:44841"/>
        <dbReference type="ChEBI" id="CHEBI:72950"/>
        <dbReference type="ChEBI" id="CHEBI:456215"/>
        <dbReference type="EC" id="2.7.6.3"/>
    </reaction>
</comment>
<evidence type="ECO:0000256" key="6">
    <source>
        <dbReference type="ARBA" id="ARBA00022777"/>
    </source>
</evidence>
<evidence type="ECO:0000256" key="1">
    <source>
        <dbReference type="ARBA" id="ARBA00000198"/>
    </source>
</evidence>
<dbReference type="AlphaFoldDB" id="A0AAJ1V233"/>
<dbReference type="CDD" id="cd00483">
    <property type="entry name" value="HPPK"/>
    <property type="match status" value="1"/>
</dbReference>